<protein>
    <submittedName>
        <fullName evidence="10">Vitellogenin</fullName>
    </submittedName>
</protein>
<keyword evidence="3" id="KW-1015">Disulfide bond</keyword>
<proteinExistence type="evidence at transcript level"/>
<dbReference type="GO" id="GO:0045735">
    <property type="term" value="F:nutrient reservoir activity"/>
    <property type="evidence" value="ECO:0007669"/>
    <property type="project" value="UniProtKB-KW"/>
</dbReference>
<evidence type="ECO:0000259" key="9">
    <source>
        <dbReference type="PROSITE" id="PS51233"/>
    </source>
</evidence>
<evidence type="ECO:0000259" key="8">
    <source>
        <dbReference type="PROSITE" id="PS51211"/>
    </source>
</evidence>
<comment type="caution">
    <text evidence="5">Lacks conserved residue(s) required for the propagation of feature annotation.</text>
</comment>
<dbReference type="Pfam" id="PF01347">
    <property type="entry name" value="Vitellogenin_N"/>
    <property type="match status" value="1"/>
</dbReference>
<reference evidence="10" key="1">
    <citation type="journal article" date="2013" name="PLoS ONE">
        <title>Vitellogenins Are New High Molecular Weight Components and Allergens (Api m 12 and Ves v 6) of Apis mellifera and Vespula vulgaris Venom.</title>
        <authorList>
            <person name="Blank S."/>
            <person name="Seismann H."/>
            <person name="McIntyre M."/>
            <person name="Ollert M."/>
            <person name="Wolf S."/>
            <person name="Bantleon F.I."/>
            <person name="Spillner E."/>
        </authorList>
    </citation>
    <scope>NUCLEOTIDE SEQUENCE</scope>
    <source>
        <tissue evidence="10">Venom gland</tissue>
    </source>
</reference>
<dbReference type="Gene3D" id="2.20.80.10">
    <property type="entry name" value="Lipovitellin-phosvitin complex, chain A, domain 4"/>
    <property type="match status" value="1"/>
</dbReference>
<dbReference type="SMART" id="SM00638">
    <property type="entry name" value="LPD_N"/>
    <property type="match status" value="1"/>
</dbReference>
<dbReference type="PROSITE" id="PS51211">
    <property type="entry name" value="VITELLOGENIN"/>
    <property type="match status" value="1"/>
</dbReference>
<evidence type="ECO:0000256" key="5">
    <source>
        <dbReference type="PROSITE-ProRule" id="PRU00557"/>
    </source>
</evidence>
<dbReference type="InterPro" id="IPR050733">
    <property type="entry name" value="Vitellogenin/Apolipophorin"/>
</dbReference>
<dbReference type="PROSITE" id="PS51233">
    <property type="entry name" value="VWFD"/>
    <property type="match status" value="1"/>
</dbReference>
<dbReference type="Allergome" id="10032">
    <property type="allergen name" value="Ves v 6.0101"/>
</dbReference>
<dbReference type="Allergome" id="9926">
    <property type="allergen name" value="Ves v 6"/>
</dbReference>
<dbReference type="InterPro" id="IPR001747">
    <property type="entry name" value="Vitellogenin_N"/>
</dbReference>
<dbReference type="Gene3D" id="2.30.230.10">
    <property type="entry name" value="Lipovitellin, beta-sheet shell regions, chain A"/>
    <property type="match status" value="1"/>
</dbReference>
<feature type="signal peptide" evidence="7">
    <location>
        <begin position="1"/>
        <end position="17"/>
    </location>
</feature>
<sequence>MRSRFILLLLGVAVSNLDNNIEHGWKVGEEYQYLVRSRTLTGLQTLSDQYAGILMKATLRIQCNSPDTLRAQLLKPQYAQIHKKLPDGWDSRISDQMLEHKHLPLSNEPFVIKLKHGVIRDLIVSKNVPTWEVNIIKSIISQFQADTQGENLKGNKNTQIPEDDNPFATFRVMEDCVSGKCEVLYDVVPLTEDVLQHRPHILPKPELRGNGEHIYITKTRNYDKCEQRMDYYFGISGNANWESDIRNNDKIMKKSSTSNMVISGNLKNFVIQTAVTTTEIIMKPRLVDDQESIVISKMNVTLVSVNKVSSPIPAPNNPESTGNLVYTYNDPFSKTVQRRLGRPSVSPNSMSNELDSSADSDEDLRLMREKYGKSDKMNVVSDEDKAFRQMKPTLHEAPKNPMLPLFIGNNGKAVVMSDKINSGKMVMTLVQEIASEMEDPNVMPDRETLEKFTIVSRLISSMSLEQINKAEGSLHSVWNEIGSDETNRMKKENARAVFRDAIANAGTGPALMTIKRWIEKKEIEGCEAADVLASIPKTARTPTAEYVDAFFSLASNPEVQKQTCLNSSAVLSFAELVHRAQVSNSSIYNHYPVNVFGRLSSRRNDAVLRKYIPFFAEELKKAIKDGDSPRIQVYILALGLTGHPKILNVLEPYLEGKERVSTYQRFLMVMSLRKLCEVKPSLARSVLYKIYLNTWDVHQIRCAAVNLIMRTNPPLDMLTRMAQFTNTDFSGQVNSAVKSAIESAANLNYPEWEELTRNARKVLHLMNTESDKYYYSESHFTEMEENDQLSYRMMLNYIGSVDNVIPLSTHFALQPSYNGFLSPVYELDMSISSVKSLLEMYWHKSEKGDTEESFAEKTAKMLHIESDNVEQVEGNVFFKTPYLNRYFSFDNHTIERILHDMVSPRHSHHVNMNKLLSYDITLSFPTETGLPFVYSLHVPTIKKFSVISKPDMKSKFDVRLLTSTKHQGRVGFITPFDHQAFLSGIDNNMQVFLPCKLDFHLNNEKSRLDAALQPLKHNSKTRLGHFSVIPYTSQYEIMSLRPLLLEKNTHRIQEKKTTHIRIPQNPNSIFSVEVEADNLAEKIQQWLRSENKWEDMLSPSSLALGTYEKIDLFVKPDLQENEAVKFTATLDTKEIRSNNLDTNDESWKSGNKVLKTMHQALDSPARRKEFLQEVVKGINSGKAYVIDAGLEVPGLWKSNHACTLCLASSNDENKFRSIFYWYTNIPSQDITYQMCVNGQTRSSPTTPFDYKKILDSNPTNEFSINIQSGRTCTDNSLVTIKGQIKQSEDYKTYVQESRIVKRCDENVRNSVKDCQKAAEMAKNLNEIDMTITKHNSAEESDTELEKIFHGTKKMLTGLNVRVVSEIQEHSDVNDNDIRVQIKLSPNMTSAEGMASKSGQILTFSDIHIDMGIDNDDEMNEIEKGILHGATCTLRNNEAETFDGKVYPLKLGKCAHVLFTTYPRNAPNEPNKRMSIPENMKVTVIAEETENNKKELQILLGNDEILFKSSGTEVSAWVNGQKVKCSQKESYQHIKNDETLFEIFELPGPAIKLISDKYDIKLAYDTDHVQIEVPHTYQQSVRGLCGDFDGRSENDFVTPKNCMLQKPEEFAATYILKERCEGPALNNAKKAERSKCIRKVLRFSDVISDGEAGRPYVNWKQWGYHKKENKKQCNTYRTQIITKDDNICFTIRPVPTCSSGCKSVVTKLKEYQLYCLPKNDSSLGMKKRIEQGANPDLSQRTPTDNAMISVPLECVAT</sequence>
<dbReference type="PANTHER" id="PTHR23345:SF15">
    <property type="entry name" value="VITELLOGENIN 1-RELATED"/>
    <property type="match status" value="1"/>
</dbReference>
<feature type="region of interest" description="Disordered" evidence="6">
    <location>
        <begin position="336"/>
        <end position="361"/>
    </location>
</feature>
<evidence type="ECO:0000313" key="10">
    <source>
        <dbReference type="EMBL" id="AER70365.1"/>
    </source>
</evidence>
<dbReference type="Pfam" id="PF00094">
    <property type="entry name" value="VWD"/>
    <property type="match status" value="1"/>
</dbReference>
<dbReference type="InterPro" id="IPR001846">
    <property type="entry name" value="VWF_type-D"/>
</dbReference>
<keyword evidence="1 7" id="KW-0732">Signal</keyword>
<name>G8IIT0_VESVU</name>
<feature type="domain" description="VWFD" evidence="9">
    <location>
        <begin position="1429"/>
        <end position="1620"/>
    </location>
</feature>
<evidence type="ECO:0000256" key="7">
    <source>
        <dbReference type="SAM" id="SignalP"/>
    </source>
</evidence>
<evidence type="ECO:0000256" key="2">
    <source>
        <dbReference type="ARBA" id="ARBA00022761"/>
    </source>
</evidence>
<evidence type="ECO:0000256" key="3">
    <source>
        <dbReference type="ARBA" id="ARBA00023157"/>
    </source>
</evidence>
<evidence type="ECO:0000256" key="4">
    <source>
        <dbReference type="ARBA" id="ARBA00023180"/>
    </source>
</evidence>
<dbReference type="Pfam" id="PF09172">
    <property type="entry name" value="Vit_open_b-sht"/>
    <property type="match status" value="1"/>
</dbReference>
<feature type="domain" description="Vitellogenin" evidence="8">
    <location>
        <begin position="25"/>
        <end position="809"/>
    </location>
</feature>
<dbReference type="SUPFAM" id="SSF48431">
    <property type="entry name" value="Lipovitellin-phosvitin complex, superhelical domain"/>
    <property type="match status" value="1"/>
</dbReference>
<dbReference type="InterPro" id="IPR011030">
    <property type="entry name" value="Lipovitellin_superhlx_dom"/>
</dbReference>
<dbReference type="InterPro" id="IPR015255">
    <property type="entry name" value="Vitellinogen_open_b-sht"/>
</dbReference>
<evidence type="ECO:0000256" key="1">
    <source>
        <dbReference type="ARBA" id="ARBA00022729"/>
    </source>
</evidence>
<feature type="chain" id="PRO_5003510409" evidence="7">
    <location>
        <begin position="18"/>
        <end position="1756"/>
    </location>
</feature>
<dbReference type="SUPFAM" id="SSF56968">
    <property type="entry name" value="Lipovitellin-phosvitin complex, beta-sheet shell regions"/>
    <property type="match status" value="2"/>
</dbReference>
<dbReference type="PANTHER" id="PTHR23345">
    <property type="entry name" value="VITELLOGENIN-RELATED"/>
    <property type="match status" value="1"/>
</dbReference>
<dbReference type="InterPro" id="IPR015819">
    <property type="entry name" value="Lipid_transp_b-sht_shell"/>
</dbReference>
<dbReference type="GO" id="GO:0005319">
    <property type="term" value="F:lipid transporter activity"/>
    <property type="evidence" value="ECO:0007669"/>
    <property type="project" value="InterPro"/>
</dbReference>
<dbReference type="Gene3D" id="1.25.10.20">
    <property type="entry name" value="Vitellinogen, superhelical"/>
    <property type="match status" value="1"/>
</dbReference>
<dbReference type="EMBL" id="JN794080">
    <property type="protein sequence ID" value="AER70365.1"/>
    <property type="molecule type" value="mRNA"/>
</dbReference>
<dbReference type="SMART" id="SM00216">
    <property type="entry name" value="VWD"/>
    <property type="match status" value="1"/>
</dbReference>
<keyword evidence="2" id="KW-0758">Storage protein</keyword>
<dbReference type="SMART" id="SM01169">
    <property type="entry name" value="DUF1943"/>
    <property type="match status" value="1"/>
</dbReference>
<dbReference type="FunFam" id="1.25.10.20:FF:000003">
    <property type="entry name" value="Vitellogenin C"/>
    <property type="match status" value="1"/>
</dbReference>
<dbReference type="InterPro" id="IPR015816">
    <property type="entry name" value="Vitellinogen_b-sht_N"/>
</dbReference>
<evidence type="ECO:0000256" key="6">
    <source>
        <dbReference type="SAM" id="MobiDB-lite"/>
    </source>
</evidence>
<accession>G8IIT0</accession>
<organism evidence="10">
    <name type="scientific">Vespula vulgaris</name>
    <name type="common">Yellow jacket</name>
    <name type="synonym">Wasp</name>
    <dbReference type="NCBI Taxonomy" id="7454"/>
    <lineage>
        <taxon>Eukaryota</taxon>
        <taxon>Metazoa</taxon>
        <taxon>Ecdysozoa</taxon>
        <taxon>Arthropoda</taxon>
        <taxon>Hexapoda</taxon>
        <taxon>Insecta</taxon>
        <taxon>Pterygota</taxon>
        <taxon>Neoptera</taxon>
        <taxon>Endopterygota</taxon>
        <taxon>Hymenoptera</taxon>
        <taxon>Apocrita</taxon>
        <taxon>Aculeata</taxon>
        <taxon>Vespoidea</taxon>
        <taxon>Vespidae</taxon>
        <taxon>Vespinae</taxon>
        <taxon>Vespula</taxon>
    </lineage>
</organism>
<keyword evidence="4" id="KW-0325">Glycoprotein</keyword>